<accession>A0A9W9YPG8</accession>
<dbReference type="AlphaFoldDB" id="A0A9W9YPG8"/>
<name>A0A9W9YPG8_9CNID</name>
<keyword evidence="2" id="KW-0812">Transmembrane</keyword>
<keyword evidence="4" id="KW-1185">Reference proteome</keyword>
<comment type="caution">
    <text evidence="3">The sequence shown here is derived from an EMBL/GenBank/DDBJ whole genome shotgun (WGS) entry which is preliminary data.</text>
</comment>
<proteinExistence type="predicted"/>
<organism evidence="3 4">
    <name type="scientific">Desmophyllum pertusum</name>
    <dbReference type="NCBI Taxonomy" id="174260"/>
    <lineage>
        <taxon>Eukaryota</taxon>
        <taxon>Metazoa</taxon>
        <taxon>Cnidaria</taxon>
        <taxon>Anthozoa</taxon>
        <taxon>Hexacorallia</taxon>
        <taxon>Scleractinia</taxon>
        <taxon>Caryophylliina</taxon>
        <taxon>Caryophylliidae</taxon>
        <taxon>Desmophyllum</taxon>
    </lineage>
</organism>
<keyword evidence="2" id="KW-1133">Transmembrane helix</keyword>
<keyword evidence="2" id="KW-0472">Membrane</keyword>
<evidence type="ECO:0000256" key="1">
    <source>
        <dbReference type="SAM" id="MobiDB-lite"/>
    </source>
</evidence>
<gene>
    <name evidence="3" type="ORF">OS493_015692</name>
</gene>
<reference evidence="3" key="1">
    <citation type="submission" date="2023-01" db="EMBL/GenBank/DDBJ databases">
        <title>Genome assembly of the deep-sea coral Lophelia pertusa.</title>
        <authorList>
            <person name="Herrera S."/>
            <person name="Cordes E."/>
        </authorList>
    </citation>
    <scope>NUCLEOTIDE SEQUENCE</scope>
    <source>
        <strain evidence="3">USNM1676648</strain>
        <tissue evidence="3">Polyp</tissue>
    </source>
</reference>
<dbReference type="Proteomes" id="UP001163046">
    <property type="component" value="Unassembled WGS sequence"/>
</dbReference>
<evidence type="ECO:0008006" key="5">
    <source>
        <dbReference type="Google" id="ProtNLM"/>
    </source>
</evidence>
<protein>
    <recommendedName>
        <fullName evidence="5">Transmembrane protein</fullName>
    </recommendedName>
</protein>
<feature type="transmembrane region" description="Helical" evidence="2">
    <location>
        <begin position="33"/>
        <end position="54"/>
    </location>
</feature>
<sequence>MRENVTIELGDSQSSTSESRWQDFWSWKTKNQLCIICLLPFVLIIIGCVLLGLYWSGRIPQSSNEAVLTCGMVSFFSGFLVCVIANFCDACGVTCSGHDELPNDEQNNTLFVDLSELGPNPDDLEYNDDKSESPTTEVDVEGNRTSASEESTTRT</sequence>
<feature type="region of interest" description="Disordered" evidence="1">
    <location>
        <begin position="116"/>
        <end position="155"/>
    </location>
</feature>
<evidence type="ECO:0000256" key="2">
    <source>
        <dbReference type="SAM" id="Phobius"/>
    </source>
</evidence>
<dbReference type="EMBL" id="MU827309">
    <property type="protein sequence ID" value="KAJ7360584.1"/>
    <property type="molecule type" value="Genomic_DNA"/>
</dbReference>
<evidence type="ECO:0000313" key="4">
    <source>
        <dbReference type="Proteomes" id="UP001163046"/>
    </source>
</evidence>
<dbReference type="OrthoDB" id="5948076at2759"/>
<evidence type="ECO:0000313" key="3">
    <source>
        <dbReference type="EMBL" id="KAJ7360584.1"/>
    </source>
</evidence>
<feature type="transmembrane region" description="Helical" evidence="2">
    <location>
        <begin position="66"/>
        <end position="87"/>
    </location>
</feature>
<feature type="compositionally biased region" description="Low complexity" evidence="1">
    <location>
        <begin position="144"/>
        <end position="155"/>
    </location>
</feature>